<organism evidence="1 2">
    <name type="scientific">Didymella exigua CBS 183.55</name>
    <dbReference type="NCBI Taxonomy" id="1150837"/>
    <lineage>
        <taxon>Eukaryota</taxon>
        <taxon>Fungi</taxon>
        <taxon>Dikarya</taxon>
        <taxon>Ascomycota</taxon>
        <taxon>Pezizomycotina</taxon>
        <taxon>Dothideomycetes</taxon>
        <taxon>Pleosporomycetidae</taxon>
        <taxon>Pleosporales</taxon>
        <taxon>Pleosporineae</taxon>
        <taxon>Didymellaceae</taxon>
        <taxon>Didymella</taxon>
    </lineage>
</organism>
<dbReference type="Proteomes" id="UP000800082">
    <property type="component" value="Unassembled WGS sequence"/>
</dbReference>
<keyword evidence="2" id="KW-1185">Reference proteome</keyword>
<dbReference type="AlphaFoldDB" id="A0A6A5RMX5"/>
<accession>A0A6A5RMX5</accession>
<evidence type="ECO:0000313" key="2">
    <source>
        <dbReference type="Proteomes" id="UP000800082"/>
    </source>
</evidence>
<evidence type="ECO:0000313" key="1">
    <source>
        <dbReference type="EMBL" id="KAF1928989.1"/>
    </source>
</evidence>
<dbReference type="EMBL" id="ML978967">
    <property type="protein sequence ID" value="KAF1928989.1"/>
    <property type="molecule type" value="Genomic_DNA"/>
</dbReference>
<protein>
    <submittedName>
        <fullName evidence="1">Uncharacterized protein</fullName>
    </submittedName>
</protein>
<dbReference type="GeneID" id="54345157"/>
<reference evidence="1" key="1">
    <citation type="journal article" date="2020" name="Stud. Mycol.">
        <title>101 Dothideomycetes genomes: a test case for predicting lifestyles and emergence of pathogens.</title>
        <authorList>
            <person name="Haridas S."/>
            <person name="Albert R."/>
            <person name="Binder M."/>
            <person name="Bloem J."/>
            <person name="Labutti K."/>
            <person name="Salamov A."/>
            <person name="Andreopoulos B."/>
            <person name="Baker S."/>
            <person name="Barry K."/>
            <person name="Bills G."/>
            <person name="Bluhm B."/>
            <person name="Cannon C."/>
            <person name="Castanera R."/>
            <person name="Culley D."/>
            <person name="Daum C."/>
            <person name="Ezra D."/>
            <person name="Gonzalez J."/>
            <person name="Henrissat B."/>
            <person name="Kuo A."/>
            <person name="Liang C."/>
            <person name="Lipzen A."/>
            <person name="Lutzoni F."/>
            <person name="Magnuson J."/>
            <person name="Mondo S."/>
            <person name="Nolan M."/>
            <person name="Ohm R."/>
            <person name="Pangilinan J."/>
            <person name="Park H.-J."/>
            <person name="Ramirez L."/>
            <person name="Alfaro M."/>
            <person name="Sun H."/>
            <person name="Tritt A."/>
            <person name="Yoshinaga Y."/>
            <person name="Zwiers L.-H."/>
            <person name="Turgeon B."/>
            <person name="Goodwin S."/>
            <person name="Spatafora J."/>
            <person name="Crous P."/>
            <person name="Grigoriev I."/>
        </authorList>
    </citation>
    <scope>NUCLEOTIDE SEQUENCE</scope>
    <source>
        <strain evidence="1">CBS 183.55</strain>
    </source>
</reference>
<name>A0A6A5RMX5_9PLEO</name>
<dbReference type="RefSeq" id="XP_033449237.1">
    <property type="nucleotide sequence ID" value="XM_033587511.1"/>
</dbReference>
<proteinExistence type="predicted"/>
<gene>
    <name evidence="1" type="ORF">M421DRAFT_144125</name>
</gene>
<sequence length="160" mass="18444">MYITYDLRRRMNTSVLVICFFVLRAYMHRPLYPSISDIARRAISVIGFPQRSSTRYVPLLYDLYALPCGMRRLIVLRGGFTESLIHLFVRKILKIMYAVSVCWRRKASRSACNSPLPAVFTASQLRQLDSSLSWRTTYLRIVLTILVCPAATAASRAFRK</sequence>